<dbReference type="Gene3D" id="3.40.720.10">
    <property type="entry name" value="Alkaline Phosphatase, subunit A"/>
    <property type="match status" value="1"/>
</dbReference>
<keyword evidence="1" id="KW-0812">Transmembrane</keyword>
<evidence type="ECO:0000259" key="2">
    <source>
        <dbReference type="Pfam" id="PF00884"/>
    </source>
</evidence>
<dbReference type="SUPFAM" id="SSF53649">
    <property type="entry name" value="Alkaline phosphatase-like"/>
    <property type="match status" value="1"/>
</dbReference>
<gene>
    <name evidence="3" type="ORF">L21SP2_3432</name>
</gene>
<feature type="transmembrane region" description="Helical" evidence="1">
    <location>
        <begin position="137"/>
        <end position="159"/>
    </location>
</feature>
<evidence type="ECO:0000256" key="1">
    <source>
        <dbReference type="SAM" id="Phobius"/>
    </source>
</evidence>
<dbReference type="STRING" id="1307761.L21SP2_3432"/>
<organism evidence="3 4">
    <name type="scientific">Salinispira pacifica</name>
    <dbReference type="NCBI Taxonomy" id="1307761"/>
    <lineage>
        <taxon>Bacteria</taxon>
        <taxon>Pseudomonadati</taxon>
        <taxon>Spirochaetota</taxon>
        <taxon>Spirochaetia</taxon>
        <taxon>Spirochaetales</taxon>
        <taxon>Spirochaetaceae</taxon>
        <taxon>Salinispira</taxon>
    </lineage>
</organism>
<dbReference type="HOGENOM" id="CLU_018391_0_0_12"/>
<evidence type="ECO:0000313" key="4">
    <source>
        <dbReference type="Proteomes" id="UP000018680"/>
    </source>
</evidence>
<dbReference type="AlphaFoldDB" id="V5WMB2"/>
<dbReference type="InterPro" id="IPR000917">
    <property type="entry name" value="Sulfatase_N"/>
</dbReference>
<dbReference type="KEGG" id="slr:L21SP2_3432"/>
<accession>V5WMB2</accession>
<protein>
    <submittedName>
        <fullName evidence="3">Putative membrane protein</fullName>
    </submittedName>
</protein>
<dbReference type="PATRIC" id="fig|1307761.3.peg.3421"/>
<dbReference type="InterPro" id="IPR017850">
    <property type="entry name" value="Alkaline_phosphatase_core_sf"/>
</dbReference>
<sequence>MHEKYPERSPANFRILRVTAAMLVLHLLLSAHYLAVGSPSPSWRILIPSGPLLMAFACTIAVSRTGSGTPGRRLLRYILTISAAAGYGLSILNSSGQWFFTLFYREDFSVIHDAVLIPGLFSMLLGEPAMDGDMLSLLSWAVVGTVLFLLGILLTVLLLRIGRSRRGRENQAETGWKGGVLVPAIFFLMAVIGFFIFPETRVLAGSESGSGSTYVRPVSNTAVQVAENYAFPGISDKDIHLLVIESYGSTLFLKDEYLDAMESSYRRLGMMLGDLGFKVYSGFVRSPVFGGRSWLADSSLLTATQISSQRMFDDRVASEQPAFFLQLLENGGYHRVYAAPGTYESWESWRKTFPFEEYFFRYDFGYEGPFVSFGAMPDQYFLDVIGRRLQTDRKEFIMALLVSSHVPFESVPPYFQEWSFDQYGREYTEENISIYDNNWLSGNELAEGYLASIDYSLQSALGYLAQHASDSGLMIVVGDHQPRKPVSTPDAGYTVPVHVILPANSSVRLPEEWGLSRGLHPGVPSANEVLYPEIAAIPRLMDRILHWRPEMELILP</sequence>
<feature type="transmembrane region" description="Helical" evidence="1">
    <location>
        <begin position="180"/>
        <end position="197"/>
    </location>
</feature>
<feature type="transmembrane region" description="Helical" evidence="1">
    <location>
        <begin position="42"/>
        <end position="62"/>
    </location>
</feature>
<reference evidence="3 4" key="1">
    <citation type="journal article" date="2015" name="Stand. Genomic Sci.">
        <title>Complete genome sequence and description of Salinispira pacifica gen. nov., sp. nov., a novel spirochaete isolated form a hypersaline microbial mat.</title>
        <authorList>
            <person name="Ben Hania W."/>
            <person name="Joseph M."/>
            <person name="Schumann P."/>
            <person name="Bunk B."/>
            <person name="Fiebig A."/>
            <person name="Sproer C."/>
            <person name="Klenk H.P."/>
            <person name="Fardeau M.L."/>
            <person name="Spring S."/>
        </authorList>
    </citation>
    <scope>NUCLEOTIDE SEQUENCE [LARGE SCALE GENOMIC DNA]</scope>
    <source>
        <strain evidence="3 4">L21-RPul-D2</strain>
    </source>
</reference>
<dbReference type="RefSeq" id="WP_024269658.1">
    <property type="nucleotide sequence ID" value="NC_023035.1"/>
</dbReference>
<dbReference type="EMBL" id="CP006939">
    <property type="protein sequence ID" value="AHC16770.1"/>
    <property type="molecule type" value="Genomic_DNA"/>
</dbReference>
<keyword evidence="4" id="KW-1185">Reference proteome</keyword>
<feature type="domain" description="Sulfatase N-terminal" evidence="2">
    <location>
        <begin position="326"/>
        <end position="496"/>
    </location>
</feature>
<feature type="transmembrane region" description="Helical" evidence="1">
    <location>
        <begin position="15"/>
        <end position="36"/>
    </location>
</feature>
<keyword evidence="1" id="KW-1133">Transmembrane helix</keyword>
<dbReference type="Proteomes" id="UP000018680">
    <property type="component" value="Chromosome"/>
</dbReference>
<feature type="transmembrane region" description="Helical" evidence="1">
    <location>
        <begin position="74"/>
        <end position="92"/>
    </location>
</feature>
<name>V5WMB2_9SPIO</name>
<dbReference type="Pfam" id="PF00884">
    <property type="entry name" value="Sulfatase"/>
    <property type="match status" value="1"/>
</dbReference>
<keyword evidence="1" id="KW-0472">Membrane</keyword>
<proteinExistence type="predicted"/>
<dbReference type="eggNOG" id="COG3119">
    <property type="taxonomic scope" value="Bacteria"/>
</dbReference>
<dbReference type="OrthoDB" id="9783154at2"/>
<evidence type="ECO:0000313" key="3">
    <source>
        <dbReference type="EMBL" id="AHC16770.1"/>
    </source>
</evidence>